<accession>A0A433VM46</accession>
<dbReference type="RefSeq" id="WP_233786970.1">
    <property type="nucleotide sequence ID" value="NZ_RSCL01000005.1"/>
</dbReference>
<dbReference type="AlphaFoldDB" id="A0A433VM46"/>
<name>A0A433VM46_9CYAN</name>
<evidence type="ECO:0000313" key="1">
    <source>
        <dbReference type="EMBL" id="RUT07147.1"/>
    </source>
</evidence>
<dbReference type="EMBL" id="RSCL01000005">
    <property type="protein sequence ID" value="RUT07147.1"/>
    <property type="molecule type" value="Genomic_DNA"/>
</dbReference>
<gene>
    <name evidence="1" type="ORF">DSM106972_024080</name>
</gene>
<dbReference type="Proteomes" id="UP000271624">
    <property type="component" value="Unassembled WGS sequence"/>
</dbReference>
<keyword evidence="2" id="KW-1185">Reference proteome</keyword>
<reference evidence="1" key="1">
    <citation type="submission" date="2018-12" db="EMBL/GenBank/DDBJ databases">
        <authorList>
            <person name="Will S."/>
            <person name="Neumann-Schaal M."/>
            <person name="Henke P."/>
        </authorList>
    </citation>
    <scope>NUCLEOTIDE SEQUENCE</scope>
    <source>
        <strain evidence="1">PCC 7102</strain>
    </source>
</reference>
<proteinExistence type="predicted"/>
<evidence type="ECO:0000313" key="2">
    <source>
        <dbReference type="Proteomes" id="UP000271624"/>
    </source>
</evidence>
<protein>
    <submittedName>
        <fullName evidence="1">Uncharacterized protein</fullName>
    </submittedName>
</protein>
<sequence>MKDLTNLQNGRVFPSFEKFRIEGAKALESVKDGKITTLQTKTGQYRILEESDFQNLLGLARDVERLRGGLRVLLRTARVLQKHPDAESIDLLVETVTMLGNLPELPTRDHFEPLQPETDDIDLDDEVILDPSLIRRPLDASNTSEWE</sequence>
<comment type="caution">
    <text evidence="1">The sequence shown here is derived from an EMBL/GenBank/DDBJ whole genome shotgun (WGS) entry which is preliminary data.</text>
</comment>
<reference evidence="1" key="2">
    <citation type="journal article" date="2019" name="Genome Biol. Evol.">
        <title>Day and night: Metabolic profiles and evolutionary relationships of six axenic non-marine cyanobacteria.</title>
        <authorList>
            <person name="Will S.E."/>
            <person name="Henke P."/>
            <person name="Boedeker C."/>
            <person name="Huang S."/>
            <person name="Brinkmann H."/>
            <person name="Rohde M."/>
            <person name="Jarek M."/>
            <person name="Friedl T."/>
            <person name="Seufert S."/>
            <person name="Schumacher M."/>
            <person name="Overmann J."/>
            <person name="Neumann-Schaal M."/>
            <person name="Petersen J."/>
        </authorList>
    </citation>
    <scope>NUCLEOTIDE SEQUENCE [LARGE SCALE GENOMIC DNA]</scope>
    <source>
        <strain evidence="1">PCC 7102</strain>
    </source>
</reference>
<organism evidence="1 2">
    <name type="scientific">Dulcicalothrix desertica PCC 7102</name>
    <dbReference type="NCBI Taxonomy" id="232991"/>
    <lineage>
        <taxon>Bacteria</taxon>
        <taxon>Bacillati</taxon>
        <taxon>Cyanobacteriota</taxon>
        <taxon>Cyanophyceae</taxon>
        <taxon>Nostocales</taxon>
        <taxon>Calotrichaceae</taxon>
        <taxon>Dulcicalothrix</taxon>
    </lineage>
</organism>